<sequence length="147" mass="16421">MMHTVIPVTIGWSSIRPLASLALSNVSKHSSHSLVIVNVRRPVTHCRTVILHTGTRQPYARASPFTARFPFLPQTQIIRVRLPHTRSNSSVAAALSVCWQCLICMSKSCISSCSGMITFWGVDRALRYVRRPWGTVAACFSVVTWRL</sequence>
<evidence type="ECO:0000313" key="2">
    <source>
        <dbReference type="Proteomes" id="UP001152607"/>
    </source>
</evidence>
<reference evidence="1" key="1">
    <citation type="submission" date="2023-01" db="EMBL/GenBank/DDBJ databases">
        <authorList>
            <person name="Van Ghelder C."/>
            <person name="Rancurel C."/>
        </authorList>
    </citation>
    <scope>NUCLEOTIDE SEQUENCE</scope>
    <source>
        <strain evidence="1">CNCM I-4278</strain>
    </source>
</reference>
<dbReference type="EMBL" id="CAOQHR010000001">
    <property type="protein sequence ID" value="CAI6253178.1"/>
    <property type="molecule type" value="Genomic_DNA"/>
</dbReference>
<keyword evidence="2" id="KW-1185">Reference proteome</keyword>
<comment type="caution">
    <text evidence="1">The sequence shown here is derived from an EMBL/GenBank/DDBJ whole genome shotgun (WGS) entry which is preliminary data.</text>
</comment>
<dbReference type="Proteomes" id="UP001152607">
    <property type="component" value="Unassembled WGS sequence"/>
</dbReference>
<evidence type="ECO:0000313" key="1">
    <source>
        <dbReference type="EMBL" id="CAI6253178.1"/>
    </source>
</evidence>
<protein>
    <submittedName>
        <fullName evidence="1">Uncharacterized protein</fullName>
    </submittedName>
</protein>
<organism evidence="1 2">
    <name type="scientific">Periconia digitata</name>
    <dbReference type="NCBI Taxonomy" id="1303443"/>
    <lineage>
        <taxon>Eukaryota</taxon>
        <taxon>Fungi</taxon>
        <taxon>Dikarya</taxon>
        <taxon>Ascomycota</taxon>
        <taxon>Pezizomycotina</taxon>
        <taxon>Dothideomycetes</taxon>
        <taxon>Pleosporomycetidae</taxon>
        <taxon>Pleosporales</taxon>
        <taxon>Massarineae</taxon>
        <taxon>Periconiaceae</taxon>
        <taxon>Periconia</taxon>
    </lineage>
</organism>
<proteinExistence type="predicted"/>
<accession>A0A9W4U464</accession>
<gene>
    <name evidence="1" type="ORF">PDIGIT_LOCUS1052</name>
</gene>
<dbReference type="AlphaFoldDB" id="A0A9W4U464"/>
<name>A0A9W4U464_9PLEO</name>